<accession>A0ABQ9T8S9</accession>
<dbReference type="Proteomes" id="UP001266305">
    <property type="component" value="Unassembled WGS sequence"/>
</dbReference>
<protein>
    <submittedName>
        <fullName evidence="1">Uncharacterized protein</fullName>
    </submittedName>
</protein>
<reference evidence="1 2" key="1">
    <citation type="submission" date="2023-05" db="EMBL/GenBank/DDBJ databases">
        <title>B98-5 Cell Line De Novo Hybrid Assembly: An Optical Mapping Approach.</title>
        <authorList>
            <person name="Kananen K."/>
            <person name="Auerbach J.A."/>
            <person name="Kautto E."/>
            <person name="Blachly J.S."/>
        </authorList>
    </citation>
    <scope>NUCLEOTIDE SEQUENCE [LARGE SCALE GENOMIC DNA]</scope>
    <source>
        <strain evidence="1">B95-8</strain>
        <tissue evidence="1">Cell line</tissue>
    </source>
</reference>
<evidence type="ECO:0000313" key="2">
    <source>
        <dbReference type="Proteomes" id="UP001266305"/>
    </source>
</evidence>
<name>A0ABQ9T8S9_SAGOE</name>
<keyword evidence="2" id="KW-1185">Reference proteome</keyword>
<proteinExistence type="predicted"/>
<gene>
    <name evidence="1" type="ORF">P7K49_040268</name>
</gene>
<evidence type="ECO:0000313" key="1">
    <source>
        <dbReference type="EMBL" id="KAK2081153.1"/>
    </source>
</evidence>
<sequence length="247" mass="27812">MFCAPPPEKTEMKRETQALTQEAATPAIRWTGRQVPPQAAVCDLDRHVPPQAAVCDLDRHVPPQAAVCDLDRHVPPQAAVCDLERHVPPQAAVCDLDRHVPPQAAVCDLATWCGAGVQLPNWPVAPTRVHAAQRPAQTGSQWTLTWLATYHMMFATTSKGPFWPQCHVNAVFYQSGLSAIVASVPRECHVLSEWPQCHMNAMLYHTECPQCHTNAMFYHTEWPRCHVNAMFYHTEWPQCQRMPEEVE</sequence>
<comment type="caution">
    <text evidence="1">The sequence shown here is derived from an EMBL/GenBank/DDBJ whole genome shotgun (WGS) entry which is preliminary data.</text>
</comment>
<dbReference type="EMBL" id="JASSZA010000411">
    <property type="protein sequence ID" value="KAK2081153.1"/>
    <property type="molecule type" value="Genomic_DNA"/>
</dbReference>
<organism evidence="1 2">
    <name type="scientific">Saguinus oedipus</name>
    <name type="common">Cotton-top tamarin</name>
    <name type="synonym">Oedipomidas oedipus</name>
    <dbReference type="NCBI Taxonomy" id="9490"/>
    <lineage>
        <taxon>Eukaryota</taxon>
        <taxon>Metazoa</taxon>
        <taxon>Chordata</taxon>
        <taxon>Craniata</taxon>
        <taxon>Vertebrata</taxon>
        <taxon>Euteleostomi</taxon>
        <taxon>Mammalia</taxon>
        <taxon>Eutheria</taxon>
        <taxon>Euarchontoglires</taxon>
        <taxon>Primates</taxon>
        <taxon>Haplorrhini</taxon>
        <taxon>Platyrrhini</taxon>
        <taxon>Cebidae</taxon>
        <taxon>Callitrichinae</taxon>
        <taxon>Saguinus</taxon>
    </lineage>
</organism>